<organism evidence="1 2">
    <name type="scientific">Streptacidiphilus alkalitolerans</name>
    <dbReference type="NCBI Taxonomy" id="3342712"/>
    <lineage>
        <taxon>Bacteria</taxon>
        <taxon>Bacillati</taxon>
        <taxon>Actinomycetota</taxon>
        <taxon>Actinomycetes</taxon>
        <taxon>Kitasatosporales</taxon>
        <taxon>Streptomycetaceae</taxon>
        <taxon>Streptacidiphilus</taxon>
    </lineage>
</organism>
<accession>A0ABV6WUG3</accession>
<gene>
    <name evidence="1" type="ORF">ACEZDB_01905</name>
</gene>
<protein>
    <submittedName>
        <fullName evidence="1">Uncharacterized protein</fullName>
    </submittedName>
</protein>
<reference evidence="1 2" key="1">
    <citation type="submission" date="2024-09" db="EMBL/GenBank/DDBJ databases">
        <authorList>
            <person name="Lee S.D."/>
        </authorList>
    </citation>
    <scope>NUCLEOTIDE SEQUENCE [LARGE SCALE GENOMIC DNA]</scope>
    <source>
        <strain evidence="1 2">N1-3</strain>
    </source>
</reference>
<comment type="caution">
    <text evidence="1">The sequence shown here is derived from an EMBL/GenBank/DDBJ whole genome shotgun (WGS) entry which is preliminary data.</text>
</comment>
<dbReference type="EMBL" id="JBHEZY010000001">
    <property type="protein sequence ID" value="MFC1429412.1"/>
    <property type="molecule type" value="Genomic_DNA"/>
</dbReference>
<name>A0ABV6WUG3_9ACTN</name>
<dbReference type="Proteomes" id="UP001592530">
    <property type="component" value="Unassembled WGS sequence"/>
</dbReference>
<evidence type="ECO:0000313" key="1">
    <source>
        <dbReference type="EMBL" id="MFC1429412.1"/>
    </source>
</evidence>
<proteinExistence type="predicted"/>
<dbReference type="RefSeq" id="WP_380548004.1">
    <property type="nucleotide sequence ID" value="NZ_JBHEZY010000001.1"/>
</dbReference>
<sequence>MEELLNPKDDSIHRFLERWYGVADSGENTASSRAQEIPHEIVNWHEAAASAGAKVTFQDHPIALANLELSDDGMIIFWVENQNGYYWAIDPVREEREVFCREDASSVWRNTGEKLDLFLLHCTVREAIIGTESKFSAMVPASALQGCLVGFSPLPFRPLENEIPSTRLLCSSDALARVSPPPVGYSHGGEESWLISIAATSESNVRKYRTSLECYIPARAGRPQSSEVSIEDIPF</sequence>
<evidence type="ECO:0000313" key="2">
    <source>
        <dbReference type="Proteomes" id="UP001592530"/>
    </source>
</evidence>